<evidence type="ECO:0000256" key="1">
    <source>
        <dbReference type="SAM" id="MobiDB-lite"/>
    </source>
</evidence>
<dbReference type="EMBL" id="CABFNP030001318">
    <property type="protein sequence ID" value="CAI6099453.1"/>
    <property type="molecule type" value="Genomic_DNA"/>
</dbReference>
<reference evidence="3" key="1">
    <citation type="submission" date="2023-01" db="EMBL/GenBank/DDBJ databases">
        <authorList>
            <person name="Piombo E."/>
        </authorList>
    </citation>
    <scope>NUCLEOTIDE SEQUENCE</scope>
</reference>
<evidence type="ECO:0000313" key="4">
    <source>
        <dbReference type="Proteomes" id="UP001160390"/>
    </source>
</evidence>
<sequence length="492" mass="56527">MLDIHAGEKELPLPLEKEFDDCLVFRRAVKTLTGHDISMDAPITYGMMARWIRRIGEILGFEYATIPYSLRYAAANGFDQMVLDVSEALRNLALDHANSVPFQRHYLGREVNADTWAILRGQKPQQALIKQACSVGHSISKRRPTDLTAEQTASINTHPLIRKLELELRRMNRGSNKRAKALRKLENEKLRLKRSLKQNIRNEWTDSQAVEDIELVDKGCRPQGSAQKYLEQAVAAKCDDMTEGYYRRRNDAINAIIAYCTVEAAPTMRRNNTSPTEPQLTPKTNTQKQGPLQKALSIALKAISVKTDKERPRYCFLCVGKALTLQPDDPLIKDLVREFYTSGDTAKHFRRRHLSILEDHHMIYCQVCDETLEHKKHLQNHGLKRHGYFNAYLLDRQFLITAHPSYSSLVVAIGDCGRGFMHIPSIGGFISDYVEGNLETRFAHQWRWRPETVKKFWDNEPRDRFGAENKMLDLQKEAAEGWTNIESREIPL</sequence>
<dbReference type="PANTHER" id="PTHR37535:SF2">
    <property type="entry name" value="FINGER DOMAIN PROTEIN, PUTATIVE (AFU_ORTHOLOGUE AFUA_6G09300)-RELATED"/>
    <property type="match status" value="1"/>
</dbReference>
<comment type="caution">
    <text evidence="3">The sequence shown here is derived from an EMBL/GenBank/DDBJ whole genome shotgun (WGS) entry which is preliminary data.</text>
</comment>
<organism evidence="3 4">
    <name type="scientific">Clonostachys chloroleuca</name>
    <dbReference type="NCBI Taxonomy" id="1926264"/>
    <lineage>
        <taxon>Eukaryota</taxon>
        <taxon>Fungi</taxon>
        <taxon>Dikarya</taxon>
        <taxon>Ascomycota</taxon>
        <taxon>Pezizomycotina</taxon>
        <taxon>Sordariomycetes</taxon>
        <taxon>Hypocreomycetidae</taxon>
        <taxon>Hypocreales</taxon>
        <taxon>Bionectriaceae</taxon>
        <taxon>Clonostachys</taxon>
    </lineage>
</organism>
<accession>A0AA35QCF1</accession>
<dbReference type="Proteomes" id="UP001160390">
    <property type="component" value="Unassembled WGS sequence"/>
</dbReference>
<proteinExistence type="predicted"/>
<name>A0AA35QCF1_9HYPO</name>
<protein>
    <recommendedName>
        <fullName evidence="2">C2H2-type domain-containing protein</fullName>
    </recommendedName>
</protein>
<dbReference type="Gene3D" id="3.50.50.60">
    <property type="entry name" value="FAD/NAD(P)-binding domain"/>
    <property type="match status" value="1"/>
</dbReference>
<dbReference type="PANTHER" id="PTHR37535">
    <property type="entry name" value="FLUG DOMAIN PROTEIN"/>
    <property type="match status" value="1"/>
</dbReference>
<dbReference type="Pfam" id="PF11917">
    <property type="entry name" value="DUF3435"/>
    <property type="match status" value="1"/>
</dbReference>
<dbReference type="InterPro" id="IPR013087">
    <property type="entry name" value="Znf_C2H2_type"/>
</dbReference>
<dbReference type="PROSITE" id="PS00028">
    <property type="entry name" value="ZINC_FINGER_C2H2_1"/>
    <property type="match status" value="1"/>
</dbReference>
<gene>
    <name evidence="3" type="ORF">CCHLO57077_00018743</name>
</gene>
<feature type="region of interest" description="Disordered" evidence="1">
    <location>
        <begin position="269"/>
        <end position="288"/>
    </location>
</feature>
<dbReference type="AlphaFoldDB" id="A0AA35QCF1"/>
<keyword evidence="4" id="KW-1185">Reference proteome</keyword>
<dbReference type="InterPro" id="IPR021842">
    <property type="entry name" value="DUF3435"/>
</dbReference>
<dbReference type="InterPro" id="IPR036188">
    <property type="entry name" value="FAD/NAD-bd_sf"/>
</dbReference>
<feature type="domain" description="C2H2-type" evidence="2">
    <location>
        <begin position="365"/>
        <end position="386"/>
    </location>
</feature>
<evidence type="ECO:0000313" key="3">
    <source>
        <dbReference type="EMBL" id="CAI6099453.1"/>
    </source>
</evidence>
<evidence type="ECO:0000259" key="2">
    <source>
        <dbReference type="PROSITE" id="PS00028"/>
    </source>
</evidence>